<evidence type="ECO:0000313" key="3">
    <source>
        <dbReference type="Proteomes" id="UP000323824"/>
    </source>
</evidence>
<name>A0A5C1Q7F4_9SPIO</name>
<evidence type="ECO:0000313" key="2">
    <source>
        <dbReference type="EMBL" id="QEN03361.1"/>
    </source>
</evidence>
<sequence length="164" mass="19098">MKYLLIIVSILSLFSCTTVNYVRTDTVLEENKGILICSIHVDEPGWGINIFKRDALFASGIIKKIKNPWDIIMMTLEEGEYTYNTLYYPPRTLNLERKYFKIEAGKINYIGDLYLDTSGDPYLNPRVKSKYKDNKRLVLERLASEYPIIISKYKIVEEVLETNP</sequence>
<feature type="signal peptide" evidence="1">
    <location>
        <begin position="1"/>
        <end position="21"/>
    </location>
</feature>
<keyword evidence="3" id="KW-1185">Reference proteome</keyword>
<dbReference type="EMBL" id="CP035807">
    <property type="protein sequence ID" value="QEN03361.1"/>
    <property type="molecule type" value="Genomic_DNA"/>
</dbReference>
<dbReference type="Proteomes" id="UP000323824">
    <property type="component" value="Chromosome"/>
</dbReference>
<dbReference type="RefSeq" id="WP_149566620.1">
    <property type="nucleotide sequence ID" value="NZ_CP035807.1"/>
</dbReference>
<reference evidence="2 3" key="1">
    <citation type="submission" date="2019-02" db="EMBL/GenBank/DDBJ databases">
        <authorList>
            <person name="Fomenkov A."/>
            <person name="Dubinina G."/>
            <person name="Grabovich M."/>
            <person name="Vincze T."/>
            <person name="Roberts R.J."/>
        </authorList>
    </citation>
    <scope>NUCLEOTIDE SEQUENCE [LARGE SCALE GENOMIC DNA]</scope>
    <source>
        <strain evidence="2 3">P</strain>
    </source>
</reference>
<proteinExistence type="predicted"/>
<protein>
    <recommendedName>
        <fullName evidence="4">DUF2846 domain-containing protein</fullName>
    </recommendedName>
</protein>
<organism evidence="2 3">
    <name type="scientific">Thiospirochaeta perfilievii</name>
    <dbReference type="NCBI Taxonomy" id="252967"/>
    <lineage>
        <taxon>Bacteria</taxon>
        <taxon>Pseudomonadati</taxon>
        <taxon>Spirochaetota</taxon>
        <taxon>Spirochaetia</taxon>
        <taxon>Spirochaetales</taxon>
        <taxon>Spirochaetaceae</taxon>
        <taxon>Thiospirochaeta</taxon>
    </lineage>
</organism>
<dbReference type="AlphaFoldDB" id="A0A5C1Q7F4"/>
<evidence type="ECO:0008006" key="4">
    <source>
        <dbReference type="Google" id="ProtNLM"/>
    </source>
</evidence>
<keyword evidence="1" id="KW-0732">Signal</keyword>
<reference evidence="2 3" key="2">
    <citation type="submission" date="2019-09" db="EMBL/GenBank/DDBJ databases">
        <title>Complete Genome Sequence and Methylome Analysis of free living Spirochaetas.</title>
        <authorList>
            <person name="Leshcheva N."/>
            <person name="Mikheeva N."/>
        </authorList>
    </citation>
    <scope>NUCLEOTIDE SEQUENCE [LARGE SCALE GENOMIC DNA]</scope>
    <source>
        <strain evidence="2 3">P</strain>
    </source>
</reference>
<feature type="chain" id="PRO_5022832122" description="DUF2846 domain-containing protein" evidence="1">
    <location>
        <begin position="22"/>
        <end position="164"/>
    </location>
</feature>
<dbReference type="PROSITE" id="PS51257">
    <property type="entry name" value="PROKAR_LIPOPROTEIN"/>
    <property type="match status" value="1"/>
</dbReference>
<accession>A0A5C1Q7F4</accession>
<dbReference type="KEGG" id="sper:EW093_01115"/>
<dbReference type="OrthoDB" id="6296193at2"/>
<gene>
    <name evidence="2" type="ORF">EW093_01115</name>
</gene>
<evidence type="ECO:0000256" key="1">
    <source>
        <dbReference type="SAM" id="SignalP"/>
    </source>
</evidence>